<organism evidence="3 4">
    <name type="scientific">Steinernema glaseri</name>
    <dbReference type="NCBI Taxonomy" id="37863"/>
    <lineage>
        <taxon>Eukaryota</taxon>
        <taxon>Metazoa</taxon>
        <taxon>Ecdysozoa</taxon>
        <taxon>Nematoda</taxon>
        <taxon>Chromadorea</taxon>
        <taxon>Rhabditida</taxon>
        <taxon>Tylenchina</taxon>
        <taxon>Panagrolaimomorpha</taxon>
        <taxon>Strongyloidoidea</taxon>
        <taxon>Steinernematidae</taxon>
        <taxon>Steinernema</taxon>
    </lineage>
</organism>
<feature type="compositionally biased region" description="Acidic residues" evidence="1">
    <location>
        <begin position="333"/>
        <end position="352"/>
    </location>
</feature>
<feature type="region of interest" description="Disordered" evidence="1">
    <location>
        <begin position="326"/>
        <end position="371"/>
    </location>
</feature>
<dbReference type="WBParaSite" id="L893_g6810.t1">
    <property type="protein sequence ID" value="L893_g6810.t1"/>
    <property type="gene ID" value="L893_g6810"/>
</dbReference>
<feature type="transmembrane region" description="Helical" evidence="2">
    <location>
        <begin position="27"/>
        <end position="49"/>
    </location>
</feature>
<accession>A0A1I8AK84</accession>
<dbReference type="AlphaFoldDB" id="A0A1I8AK84"/>
<proteinExistence type="predicted"/>
<feature type="transmembrane region" description="Helical" evidence="2">
    <location>
        <begin position="460"/>
        <end position="484"/>
    </location>
</feature>
<name>A0A1I8AK84_9BILA</name>
<keyword evidence="2" id="KW-0812">Transmembrane</keyword>
<sequence>MDDLPHEDDCPSPREPRHKPPNPWECFACSFCCFLLVAVILWAMCLVMWRSDSQRYNLREFCMGKFTDKVKRLTAADFSELLVRPCRCPSATDLSQKCTLLHRDFLAGLQTFCSHSNAAVTIRALSKPHSMAQYFVSRLRCLHPDCIKEINRVDFCCNRVRGIFLDADKELLATEKLRNDFWEAKCVPRHLAHNESLVVPKKEMVPPASSVVDSALRFLLAFFHADLSFFWTTGVRNGQLQDQKTVEDVKDSMEDVMERQPVTHLESPIQPEPEATLSQSSNEEFKSANASPGEEEDMKTIQERKHKKPNAGKILEAVFATVGAGLIGAGNKDEDEDEKEKEEEEEDRESVEDAPLVHELSTSPPPAPEPIEVNAEIDPKPPHFRLIGGGEARPEFTSIAIDESSKAEALPEKEALTMALPENEVLKEPQSPSKGKKETLVNMDCDPRLQQRPRKSSCQYIKVMSISVIIFAFLALTVFIFWFGGSAFQSLRKSEQCRIQLVKSYFNLRNLTEAGRVVSGCRLFPSDNDDCQRRSHKLKEDLENEVPLHRIEAVCAEQDSERIFALGRRFTVAEEHIWAARRQYHDCFLEFRGFARDCFGGT</sequence>
<protein>
    <submittedName>
        <fullName evidence="4">Conserved plasma membrane protein</fullName>
    </submittedName>
</protein>
<evidence type="ECO:0000256" key="2">
    <source>
        <dbReference type="SAM" id="Phobius"/>
    </source>
</evidence>
<keyword evidence="2" id="KW-1133">Transmembrane helix</keyword>
<dbReference type="Proteomes" id="UP000095287">
    <property type="component" value="Unplaced"/>
</dbReference>
<keyword evidence="3" id="KW-1185">Reference proteome</keyword>
<reference evidence="4" key="1">
    <citation type="submission" date="2016-11" db="UniProtKB">
        <authorList>
            <consortium name="WormBaseParasite"/>
        </authorList>
    </citation>
    <scope>IDENTIFICATION</scope>
</reference>
<evidence type="ECO:0000256" key="1">
    <source>
        <dbReference type="SAM" id="MobiDB-lite"/>
    </source>
</evidence>
<evidence type="ECO:0000313" key="4">
    <source>
        <dbReference type="WBParaSite" id="L893_g6810.t1"/>
    </source>
</evidence>
<evidence type="ECO:0000313" key="3">
    <source>
        <dbReference type="Proteomes" id="UP000095287"/>
    </source>
</evidence>
<feature type="region of interest" description="Disordered" evidence="1">
    <location>
        <begin position="261"/>
        <end position="310"/>
    </location>
</feature>
<keyword evidence="2" id="KW-0472">Membrane</keyword>